<evidence type="ECO:0000313" key="2">
    <source>
        <dbReference type="EMBL" id="GAG88177.1"/>
    </source>
</evidence>
<keyword evidence="1" id="KW-0175">Coiled coil</keyword>
<evidence type="ECO:0000256" key="1">
    <source>
        <dbReference type="SAM" id="Coils"/>
    </source>
</evidence>
<comment type="caution">
    <text evidence="2">The sequence shown here is derived from an EMBL/GenBank/DDBJ whole genome shotgun (WGS) entry which is preliminary data.</text>
</comment>
<proteinExistence type="predicted"/>
<dbReference type="Gene3D" id="3.40.50.300">
    <property type="entry name" value="P-loop containing nucleotide triphosphate hydrolases"/>
    <property type="match status" value="1"/>
</dbReference>
<gene>
    <name evidence="2" type="ORF">S01H4_24783</name>
</gene>
<evidence type="ECO:0008006" key="3">
    <source>
        <dbReference type="Google" id="ProtNLM"/>
    </source>
</evidence>
<feature type="coiled-coil region" evidence="1">
    <location>
        <begin position="5"/>
        <end position="57"/>
    </location>
</feature>
<reference evidence="2" key="1">
    <citation type="journal article" date="2014" name="Front. Microbiol.">
        <title>High frequency of phylogenetically diverse reductive dehalogenase-homologous genes in deep subseafloor sedimentary metagenomes.</title>
        <authorList>
            <person name="Kawai M."/>
            <person name="Futagami T."/>
            <person name="Toyoda A."/>
            <person name="Takaki Y."/>
            <person name="Nishi S."/>
            <person name="Hori S."/>
            <person name="Arai W."/>
            <person name="Tsubouchi T."/>
            <person name="Morono Y."/>
            <person name="Uchiyama I."/>
            <person name="Ito T."/>
            <person name="Fujiyama A."/>
            <person name="Inagaki F."/>
            <person name="Takami H."/>
        </authorList>
    </citation>
    <scope>NUCLEOTIDE SEQUENCE</scope>
    <source>
        <strain evidence="2">Expedition CK06-06</strain>
    </source>
</reference>
<protein>
    <recommendedName>
        <fullName evidence="3">SMC hinge domain-containing protein</fullName>
    </recommendedName>
</protein>
<sequence length="240" mass="28343">RTRDIAVYDRDIQNLQKQVDFYENEIEKDREKYKETKKQLEDLNREFKKKISKLKKDLTKIFEDYSKSFFNQCELEIRYDKPKGSKIALPIFRPKINNVLRENVDQVSKSEAIFLEYIFRMSLCDIFSSITGNTINLMIETSEGVFDIGLIETVADIFVKFSNKNYLIIISNLGREDFLELLVRKSKIKNLSQKMVNFLEIGKLSIIQTDNLSKYKDVISKFLKSCFVIFYLPLKLINVH</sequence>
<feature type="non-terminal residue" evidence="2">
    <location>
        <position position="1"/>
    </location>
</feature>
<dbReference type="EMBL" id="BART01011695">
    <property type="protein sequence ID" value="GAG88177.1"/>
    <property type="molecule type" value="Genomic_DNA"/>
</dbReference>
<organism evidence="2">
    <name type="scientific">marine sediment metagenome</name>
    <dbReference type="NCBI Taxonomy" id="412755"/>
    <lineage>
        <taxon>unclassified sequences</taxon>
        <taxon>metagenomes</taxon>
        <taxon>ecological metagenomes</taxon>
    </lineage>
</organism>
<dbReference type="InterPro" id="IPR027417">
    <property type="entry name" value="P-loop_NTPase"/>
</dbReference>
<dbReference type="AlphaFoldDB" id="X1C497"/>
<name>X1C497_9ZZZZ</name>
<accession>X1C497</accession>